<dbReference type="InterPro" id="IPR010998">
    <property type="entry name" value="Integrase_recombinase_N"/>
</dbReference>
<evidence type="ECO:0000259" key="4">
    <source>
        <dbReference type="PROSITE" id="PS51898"/>
    </source>
</evidence>
<dbReference type="Proteomes" id="UP000651977">
    <property type="component" value="Unassembled WGS sequence"/>
</dbReference>
<evidence type="ECO:0000256" key="3">
    <source>
        <dbReference type="ARBA" id="ARBA00023172"/>
    </source>
</evidence>
<dbReference type="CDD" id="cd01189">
    <property type="entry name" value="INT_ICEBs1_C_like"/>
    <property type="match status" value="1"/>
</dbReference>
<dbReference type="PROSITE" id="PS51898">
    <property type="entry name" value="TYR_RECOMBINASE"/>
    <property type="match status" value="1"/>
</dbReference>
<dbReference type="InterPro" id="IPR013762">
    <property type="entry name" value="Integrase-like_cat_sf"/>
</dbReference>
<proteinExistence type="predicted"/>
<feature type="domain" description="Tyr recombinase" evidence="4">
    <location>
        <begin position="63"/>
        <end position="250"/>
    </location>
</feature>
<comment type="caution">
    <text evidence="5">The sequence shown here is derived from an EMBL/GenBank/DDBJ whole genome shotgun (WGS) entry which is preliminary data.</text>
</comment>
<sequence>MIKSFIQNSTVSLKTMRNNLSLLRSALDECITDGLISVNPCIGVNPAKYMRAQDKTNARGENLDIDPITPREEEAILMAANSEPQWKNLFQFWLHTGLRSSELIALKWADIDLINKQIMVVEAMVLGITKGTKTKSGKRLVDLDDAAYNAIVSQKQHTFLENEYVFHDPRTQKHWLSSDSIRKKAWAPVLKKAGVRYRRPYNCRHTFACRHISTNANYWWLANQMGHKSPEMLFKHYGSYMDEFNRSKRPFLEGK</sequence>
<evidence type="ECO:0000256" key="2">
    <source>
        <dbReference type="ARBA" id="ARBA00023125"/>
    </source>
</evidence>
<reference evidence="6" key="1">
    <citation type="journal article" date="2019" name="Int. J. Syst. Evol. Microbiol.">
        <title>The Global Catalogue of Microorganisms (GCM) 10K type strain sequencing project: providing services to taxonomists for standard genome sequencing and annotation.</title>
        <authorList>
            <consortium name="The Broad Institute Genomics Platform"/>
            <consortium name="The Broad Institute Genome Sequencing Center for Infectious Disease"/>
            <person name="Wu L."/>
            <person name="Ma J."/>
        </authorList>
    </citation>
    <scope>NUCLEOTIDE SEQUENCE [LARGE SCALE GENOMIC DNA]</scope>
    <source>
        <strain evidence="6">CGMCC 1.10131</strain>
    </source>
</reference>
<evidence type="ECO:0000256" key="1">
    <source>
        <dbReference type="ARBA" id="ARBA00022908"/>
    </source>
</evidence>
<dbReference type="EMBL" id="BMDY01000007">
    <property type="protein sequence ID" value="GGB01815.1"/>
    <property type="molecule type" value="Genomic_DNA"/>
</dbReference>
<keyword evidence="2" id="KW-0238">DNA-binding</keyword>
<gene>
    <name evidence="5" type="ORF">GCM10007414_13780</name>
</gene>
<dbReference type="InterPro" id="IPR002104">
    <property type="entry name" value="Integrase_catalytic"/>
</dbReference>
<dbReference type="Pfam" id="PF00589">
    <property type="entry name" value="Phage_integrase"/>
    <property type="match status" value="1"/>
</dbReference>
<organism evidence="5 6">
    <name type="scientific">Agarivorans gilvus</name>
    <dbReference type="NCBI Taxonomy" id="680279"/>
    <lineage>
        <taxon>Bacteria</taxon>
        <taxon>Pseudomonadati</taxon>
        <taxon>Pseudomonadota</taxon>
        <taxon>Gammaproteobacteria</taxon>
        <taxon>Alteromonadales</taxon>
        <taxon>Alteromonadaceae</taxon>
        <taxon>Agarivorans</taxon>
    </lineage>
</organism>
<name>A0ABQ1I007_9ALTE</name>
<keyword evidence="6" id="KW-1185">Reference proteome</keyword>
<dbReference type="InterPro" id="IPR011010">
    <property type="entry name" value="DNA_brk_join_enz"/>
</dbReference>
<evidence type="ECO:0000313" key="6">
    <source>
        <dbReference type="Proteomes" id="UP000651977"/>
    </source>
</evidence>
<dbReference type="PANTHER" id="PTHR30349">
    <property type="entry name" value="PHAGE INTEGRASE-RELATED"/>
    <property type="match status" value="1"/>
</dbReference>
<dbReference type="SUPFAM" id="SSF56349">
    <property type="entry name" value="DNA breaking-rejoining enzymes"/>
    <property type="match status" value="1"/>
</dbReference>
<dbReference type="Gene3D" id="1.10.443.10">
    <property type="entry name" value="Intergrase catalytic core"/>
    <property type="match status" value="1"/>
</dbReference>
<dbReference type="Gene3D" id="1.10.150.130">
    <property type="match status" value="1"/>
</dbReference>
<keyword evidence="3" id="KW-0233">DNA recombination</keyword>
<protein>
    <recommendedName>
        <fullName evidence="4">Tyr recombinase domain-containing protein</fullName>
    </recommendedName>
</protein>
<evidence type="ECO:0000313" key="5">
    <source>
        <dbReference type="EMBL" id="GGB01815.1"/>
    </source>
</evidence>
<dbReference type="InterPro" id="IPR050090">
    <property type="entry name" value="Tyrosine_recombinase_XerCD"/>
</dbReference>
<keyword evidence="1" id="KW-0229">DNA integration</keyword>
<accession>A0ABQ1I007</accession>